<dbReference type="AlphaFoldDB" id="A0A1B1ZZ43"/>
<comment type="similarity">
    <text evidence="1">Belongs to the asparaginase 1 family.</text>
</comment>
<feature type="active site" evidence="8">
    <location>
        <position position="86"/>
    </location>
</feature>
<dbReference type="InterPro" id="IPR027474">
    <property type="entry name" value="L-asparaginase_N"/>
</dbReference>
<dbReference type="STRING" id="1246.BCR17_00510"/>
<dbReference type="PROSITE" id="PS00917">
    <property type="entry name" value="ASN_GLN_ASE_2"/>
    <property type="match status" value="1"/>
</dbReference>
<dbReference type="PIRSF" id="PIRSF500176">
    <property type="entry name" value="L_ASNase"/>
    <property type="match status" value="1"/>
</dbReference>
<dbReference type="Gene3D" id="3.40.50.40">
    <property type="match status" value="1"/>
</dbReference>
<sequence>MTVKKILVLHTGGTISMHEGENGGVETGVENPLTGVKLALPDVDLTVENIFNLPSEHIGPVHMLQLQQRILAAKQAFDGVVITHGTDTLEETSFFLDSTLAVDFPIVMTGAMRSSNELGSDGLYNYHSALRVAAHDDSRHRGVLVVMNDEIHAARFVTKTHTTNVATFGSPISGTMGLLTKHQIIYFYDLPQRHVLPINSVAQNIPVLKAYAGMDGQLLELLAAAKIDGIIIEALGAGNLSKEAANGVLYLLSRNIPVVIVSRSFNGVAEPVYDYLGGGVQLEKAGAIFATSINGQKARLKLLIGLDNHLDDVALKNYLHQF</sequence>
<dbReference type="PANTHER" id="PTHR11707">
    <property type="entry name" value="L-ASPARAGINASE"/>
    <property type="match status" value="1"/>
</dbReference>
<dbReference type="Proteomes" id="UP000321298">
    <property type="component" value="Chromosome"/>
</dbReference>
<dbReference type="EMBL" id="CP042387">
    <property type="protein sequence ID" value="QEA44742.1"/>
    <property type="molecule type" value="Genomic_DNA"/>
</dbReference>
<reference evidence="11 14" key="2">
    <citation type="submission" date="2019-12" db="EMBL/GenBank/DDBJ databases">
        <title>Complete genome sequence of Leuconostoc lactis strain AVN1 provides insights into metabolic potential.</title>
        <authorList>
            <person name="Besrour N."/>
            <person name="Najjari A."/>
            <person name="Fhoula I."/>
            <person name="Jaballah S."/>
            <person name="Klibi N."/>
            <person name="Ouzari H.I."/>
        </authorList>
    </citation>
    <scope>NUCLEOTIDE SEQUENCE [LARGE SCALE GENOMIC DNA]</scope>
    <source>
        <strain evidence="11 14">AVN1</strain>
    </source>
</reference>
<accession>A0A1B1ZZ43</accession>
<dbReference type="PRINTS" id="PR00139">
    <property type="entry name" value="ASNGLNASE"/>
</dbReference>
<dbReference type="PANTHER" id="PTHR11707:SF28">
    <property type="entry name" value="60 KDA LYSOPHOSPHOLIPASE"/>
    <property type="match status" value="1"/>
</dbReference>
<dbReference type="KEGG" id="llf:BCR17_00510"/>
<evidence type="ECO:0000313" key="14">
    <source>
        <dbReference type="Proteomes" id="UP000478636"/>
    </source>
</evidence>
<dbReference type="FunFam" id="3.40.50.40:FF:000003">
    <property type="entry name" value="L-asparaginase 2"/>
    <property type="match status" value="1"/>
</dbReference>
<feature type="domain" description="L-asparaginase N-terminal" evidence="9">
    <location>
        <begin position="5"/>
        <end position="189"/>
    </location>
</feature>
<dbReference type="Pfam" id="PF00710">
    <property type="entry name" value="Asparaginase"/>
    <property type="match status" value="1"/>
</dbReference>
<dbReference type="PROSITE" id="PS51732">
    <property type="entry name" value="ASN_GLN_ASE_3"/>
    <property type="match status" value="1"/>
</dbReference>
<keyword evidence="3" id="KW-0378">Hydrolase</keyword>
<dbReference type="EMBL" id="WSZI01000013">
    <property type="protein sequence ID" value="MWN21013.1"/>
    <property type="molecule type" value="Genomic_DNA"/>
</dbReference>
<dbReference type="InterPro" id="IPR004550">
    <property type="entry name" value="AsnASE_II"/>
</dbReference>
<evidence type="ECO:0000256" key="1">
    <source>
        <dbReference type="ARBA" id="ARBA00010518"/>
    </source>
</evidence>
<feature type="binding site" evidence="6">
    <location>
        <begin position="86"/>
        <end position="87"/>
    </location>
    <ligand>
        <name>substrate</name>
    </ligand>
</feature>
<evidence type="ECO:0000256" key="7">
    <source>
        <dbReference type="PROSITE-ProRule" id="PRU10099"/>
    </source>
</evidence>
<name>A0A1B1ZZ43_LEULA</name>
<evidence type="ECO:0000313" key="11">
    <source>
        <dbReference type="EMBL" id="MWN21013.1"/>
    </source>
</evidence>
<dbReference type="SUPFAM" id="SSF53774">
    <property type="entry name" value="Glutaminase/Asparaginase"/>
    <property type="match status" value="1"/>
</dbReference>
<evidence type="ECO:0000259" key="10">
    <source>
        <dbReference type="Pfam" id="PF17763"/>
    </source>
</evidence>
<evidence type="ECO:0000259" key="9">
    <source>
        <dbReference type="Pfam" id="PF00710"/>
    </source>
</evidence>
<dbReference type="SFLD" id="SFLDS00057">
    <property type="entry name" value="Glutaminase/Asparaginase"/>
    <property type="match status" value="1"/>
</dbReference>
<evidence type="ECO:0000256" key="5">
    <source>
        <dbReference type="PIRSR" id="PIRSR001220-1"/>
    </source>
</evidence>
<dbReference type="CDD" id="cd08964">
    <property type="entry name" value="L-asparaginase_II"/>
    <property type="match status" value="1"/>
</dbReference>
<dbReference type="Proteomes" id="UP000478636">
    <property type="component" value="Unassembled WGS sequence"/>
</dbReference>
<dbReference type="InterPro" id="IPR020827">
    <property type="entry name" value="Asparaginase/glutaminase_AS1"/>
</dbReference>
<dbReference type="InterPro" id="IPR037152">
    <property type="entry name" value="L-asparaginase_N_sf"/>
</dbReference>
<protein>
    <recommendedName>
        <fullName evidence="2">asparaginase</fullName>
        <ecNumber evidence="2">3.5.1.1</ecNumber>
    </recommendedName>
</protein>
<reference evidence="12 13" key="1">
    <citation type="submission" date="2019-06" db="EMBL/GenBank/DDBJ databases">
        <title>Genome analyses of bacteria isolated from kimchi.</title>
        <authorList>
            <person name="Lee S."/>
            <person name="Ahn S."/>
            <person name="Roh S."/>
        </authorList>
    </citation>
    <scope>NUCLEOTIDE SEQUENCE [LARGE SCALE GENOMIC DNA]</scope>
    <source>
        <strain evidence="12 13">CBA3625</strain>
    </source>
</reference>
<dbReference type="InterPro" id="IPR006034">
    <property type="entry name" value="Asparaginase/glutaminase-like"/>
</dbReference>
<evidence type="ECO:0000256" key="2">
    <source>
        <dbReference type="ARBA" id="ARBA00012920"/>
    </source>
</evidence>
<dbReference type="GO" id="GO:0004067">
    <property type="term" value="F:asparaginase activity"/>
    <property type="evidence" value="ECO:0007669"/>
    <property type="project" value="UniProtKB-UniRule"/>
</dbReference>
<dbReference type="PIRSF" id="PIRSF001220">
    <property type="entry name" value="L-ASNase_gatD"/>
    <property type="match status" value="1"/>
</dbReference>
<evidence type="ECO:0000313" key="12">
    <source>
        <dbReference type="EMBL" id="QEA44742.1"/>
    </source>
</evidence>
<dbReference type="InterPro" id="IPR040919">
    <property type="entry name" value="Asparaginase_C"/>
</dbReference>
<dbReference type="Pfam" id="PF17763">
    <property type="entry name" value="Asparaginase_C"/>
    <property type="match status" value="1"/>
</dbReference>
<dbReference type="FunFam" id="3.40.50.1170:FF:000001">
    <property type="entry name" value="L-asparaginase 2"/>
    <property type="match status" value="1"/>
</dbReference>
<evidence type="ECO:0000313" key="13">
    <source>
        <dbReference type="Proteomes" id="UP000321298"/>
    </source>
</evidence>
<dbReference type="EC" id="3.5.1.1" evidence="2"/>
<dbReference type="GO" id="GO:0006528">
    <property type="term" value="P:asparagine metabolic process"/>
    <property type="evidence" value="ECO:0007669"/>
    <property type="project" value="InterPro"/>
</dbReference>
<evidence type="ECO:0000256" key="8">
    <source>
        <dbReference type="PROSITE-ProRule" id="PRU10100"/>
    </source>
</evidence>
<evidence type="ECO:0000256" key="6">
    <source>
        <dbReference type="PIRSR" id="PIRSR001220-2"/>
    </source>
</evidence>
<feature type="active site" description="O-isoaspartyl threonine intermediate" evidence="5">
    <location>
        <position position="14"/>
    </location>
</feature>
<comment type="catalytic activity">
    <reaction evidence="4">
        <text>L-asparagine + H2O = L-aspartate + NH4(+)</text>
        <dbReference type="Rhea" id="RHEA:21016"/>
        <dbReference type="ChEBI" id="CHEBI:15377"/>
        <dbReference type="ChEBI" id="CHEBI:28938"/>
        <dbReference type="ChEBI" id="CHEBI:29991"/>
        <dbReference type="ChEBI" id="CHEBI:58048"/>
        <dbReference type="EC" id="3.5.1.1"/>
    </reaction>
</comment>
<dbReference type="InterPro" id="IPR036152">
    <property type="entry name" value="Asp/glu_Ase-like_sf"/>
</dbReference>
<feature type="binding site" evidence="6">
    <location>
        <position position="55"/>
    </location>
    <ligand>
        <name>substrate</name>
    </ligand>
</feature>
<keyword evidence="13" id="KW-1185">Reference proteome</keyword>
<feature type="active site" evidence="7">
    <location>
        <position position="14"/>
    </location>
</feature>
<evidence type="ECO:0000256" key="3">
    <source>
        <dbReference type="ARBA" id="ARBA00022801"/>
    </source>
</evidence>
<dbReference type="PROSITE" id="PS00144">
    <property type="entry name" value="ASN_GLN_ASE_1"/>
    <property type="match status" value="1"/>
</dbReference>
<organism evidence="11 14">
    <name type="scientific">Leuconostoc lactis</name>
    <dbReference type="NCBI Taxonomy" id="1246"/>
    <lineage>
        <taxon>Bacteria</taxon>
        <taxon>Bacillati</taxon>
        <taxon>Bacillota</taxon>
        <taxon>Bacilli</taxon>
        <taxon>Lactobacillales</taxon>
        <taxon>Lactobacillaceae</taxon>
        <taxon>Leuconostoc</taxon>
    </lineage>
</organism>
<dbReference type="RefSeq" id="WP_029509320.1">
    <property type="nucleotide sequence ID" value="NZ_CP016598.1"/>
</dbReference>
<proteinExistence type="inferred from homology"/>
<dbReference type="SMART" id="SM00870">
    <property type="entry name" value="Asparaginase"/>
    <property type="match status" value="1"/>
</dbReference>
<dbReference type="Gene3D" id="3.40.50.1170">
    <property type="entry name" value="L-asparaginase, N-terminal domain"/>
    <property type="match status" value="1"/>
</dbReference>
<dbReference type="InterPro" id="IPR027473">
    <property type="entry name" value="L-asparaginase_C"/>
</dbReference>
<feature type="domain" description="Asparaginase/glutaminase C-terminal" evidence="10">
    <location>
        <begin position="205"/>
        <end position="318"/>
    </location>
</feature>
<dbReference type="InterPro" id="IPR027475">
    <property type="entry name" value="Asparaginase/glutaminase_AS2"/>
</dbReference>
<dbReference type="GeneID" id="66532279"/>
<evidence type="ECO:0000256" key="4">
    <source>
        <dbReference type="ARBA" id="ARBA00049366"/>
    </source>
</evidence>
<gene>
    <name evidence="12" type="ORF">FGL83_08710</name>
    <name evidence="11" type="ORF">GQS40_04900</name>
</gene>